<protein>
    <recommendedName>
        <fullName evidence="2">DUF1670 domain-containing protein</fullName>
    </recommendedName>
</protein>
<dbReference type="AlphaFoldDB" id="X0VKL0"/>
<name>X0VKL0_9ZZZZ</name>
<gene>
    <name evidence="1" type="ORF">S01H1_47088</name>
</gene>
<sequence length="245" mass="28401">MKDDYRTTYYRPMLRKSFEAAVSTFVTREFPFLKGSMIVDLFVKELKKLTDAYYPFPSHLRPGQMLWMAVDKNEKLGYKKPITQTKMKPVILTILSQKDLIKYLKGIPIEKIRQSVWARCLREANTQGAVLSGMDLVTIFKLQPDLVAKGVRAYEKEHHTILPRRGTIHDLGRSVSHKTVICEKKLKENKSTSQIAQETHHTPEAVDRYLKGLQQTTFCRERGMDTRDISFITSMSEGLVKQYIR</sequence>
<dbReference type="EMBL" id="BARS01030178">
    <property type="protein sequence ID" value="GAG18805.1"/>
    <property type="molecule type" value="Genomic_DNA"/>
</dbReference>
<evidence type="ECO:0000313" key="1">
    <source>
        <dbReference type="EMBL" id="GAG18805.1"/>
    </source>
</evidence>
<evidence type="ECO:0008006" key="2">
    <source>
        <dbReference type="Google" id="ProtNLM"/>
    </source>
</evidence>
<comment type="caution">
    <text evidence="1">The sequence shown here is derived from an EMBL/GenBank/DDBJ whole genome shotgun (WGS) entry which is preliminary data.</text>
</comment>
<reference evidence="1" key="1">
    <citation type="journal article" date="2014" name="Front. Microbiol.">
        <title>High frequency of phylogenetically diverse reductive dehalogenase-homologous genes in deep subseafloor sedimentary metagenomes.</title>
        <authorList>
            <person name="Kawai M."/>
            <person name="Futagami T."/>
            <person name="Toyoda A."/>
            <person name="Takaki Y."/>
            <person name="Nishi S."/>
            <person name="Hori S."/>
            <person name="Arai W."/>
            <person name="Tsubouchi T."/>
            <person name="Morono Y."/>
            <person name="Uchiyama I."/>
            <person name="Ito T."/>
            <person name="Fujiyama A."/>
            <person name="Inagaki F."/>
            <person name="Takami H."/>
        </authorList>
    </citation>
    <scope>NUCLEOTIDE SEQUENCE</scope>
    <source>
        <strain evidence="1">Expedition CK06-06</strain>
    </source>
</reference>
<accession>X0VKL0</accession>
<proteinExistence type="predicted"/>
<feature type="non-terminal residue" evidence="1">
    <location>
        <position position="245"/>
    </location>
</feature>
<organism evidence="1">
    <name type="scientific">marine sediment metagenome</name>
    <dbReference type="NCBI Taxonomy" id="412755"/>
    <lineage>
        <taxon>unclassified sequences</taxon>
        <taxon>metagenomes</taxon>
        <taxon>ecological metagenomes</taxon>
    </lineage>
</organism>
<dbReference type="InterPro" id="IPR012872">
    <property type="entry name" value="DUF1670"/>
</dbReference>
<dbReference type="Pfam" id="PF07900">
    <property type="entry name" value="DUF1670"/>
    <property type="match status" value="1"/>
</dbReference>